<dbReference type="GO" id="GO:0006310">
    <property type="term" value="P:DNA recombination"/>
    <property type="evidence" value="ECO:0007669"/>
    <property type="project" value="UniProtKB-KW"/>
</dbReference>
<evidence type="ECO:0000256" key="3">
    <source>
        <dbReference type="ARBA" id="ARBA00023172"/>
    </source>
</evidence>
<evidence type="ECO:0000256" key="2">
    <source>
        <dbReference type="ARBA" id="ARBA00023125"/>
    </source>
</evidence>
<comment type="caution">
    <text evidence="6">The sequence shown here is derived from an EMBL/GenBank/DDBJ whole genome shotgun (WGS) entry which is preliminary data.</text>
</comment>
<evidence type="ECO:0000256" key="4">
    <source>
        <dbReference type="SAM" id="Coils"/>
    </source>
</evidence>
<organism evidence="6 7">
    <name type="scientific">Rudanella paleaurantiibacter</name>
    <dbReference type="NCBI Taxonomy" id="2614655"/>
    <lineage>
        <taxon>Bacteria</taxon>
        <taxon>Pseudomonadati</taxon>
        <taxon>Bacteroidota</taxon>
        <taxon>Cytophagia</taxon>
        <taxon>Cytophagales</taxon>
        <taxon>Cytophagaceae</taxon>
        <taxon>Rudanella</taxon>
    </lineage>
</organism>
<dbReference type="RefSeq" id="WP_152123505.1">
    <property type="nucleotide sequence ID" value="NZ_WELI01000002.1"/>
</dbReference>
<dbReference type="Proteomes" id="UP000488299">
    <property type="component" value="Unassembled WGS sequence"/>
</dbReference>
<gene>
    <name evidence="6" type="ORF">F5984_06810</name>
</gene>
<dbReference type="GO" id="GO:0003677">
    <property type="term" value="F:DNA binding"/>
    <property type="evidence" value="ECO:0007669"/>
    <property type="project" value="UniProtKB-KW"/>
</dbReference>
<dbReference type="Pfam" id="PF13102">
    <property type="entry name" value="Phage_int_SAM_5"/>
    <property type="match status" value="1"/>
</dbReference>
<keyword evidence="2" id="KW-0238">DNA-binding</keyword>
<dbReference type="Pfam" id="PF00589">
    <property type="entry name" value="Phage_integrase"/>
    <property type="match status" value="1"/>
</dbReference>
<dbReference type="InterPro" id="IPR050090">
    <property type="entry name" value="Tyrosine_recombinase_XerCD"/>
</dbReference>
<feature type="coiled-coil region" evidence="4">
    <location>
        <begin position="72"/>
        <end position="106"/>
    </location>
</feature>
<evidence type="ECO:0000313" key="6">
    <source>
        <dbReference type="EMBL" id="KAB7731926.1"/>
    </source>
</evidence>
<dbReference type="InterPro" id="IPR013762">
    <property type="entry name" value="Integrase-like_cat_sf"/>
</dbReference>
<evidence type="ECO:0000313" key="7">
    <source>
        <dbReference type="Proteomes" id="UP000488299"/>
    </source>
</evidence>
<keyword evidence="3" id="KW-0233">DNA recombination</keyword>
<dbReference type="SUPFAM" id="SSF56349">
    <property type="entry name" value="DNA breaking-rejoining enzymes"/>
    <property type="match status" value="1"/>
</dbReference>
<dbReference type="InterPro" id="IPR025269">
    <property type="entry name" value="SAM-like_dom"/>
</dbReference>
<dbReference type="PANTHER" id="PTHR30349">
    <property type="entry name" value="PHAGE INTEGRASE-RELATED"/>
    <property type="match status" value="1"/>
</dbReference>
<evidence type="ECO:0000259" key="5">
    <source>
        <dbReference type="PROSITE" id="PS51898"/>
    </source>
</evidence>
<keyword evidence="4" id="KW-0175">Coiled coil</keyword>
<dbReference type="Gene3D" id="1.10.443.10">
    <property type="entry name" value="Intergrase catalytic core"/>
    <property type="match status" value="1"/>
</dbReference>
<evidence type="ECO:0000256" key="1">
    <source>
        <dbReference type="ARBA" id="ARBA00008857"/>
    </source>
</evidence>
<name>A0A7J5U2L2_9BACT</name>
<feature type="domain" description="Tyr recombinase" evidence="5">
    <location>
        <begin position="244"/>
        <end position="454"/>
    </location>
</feature>
<dbReference type="Pfam" id="PF17293">
    <property type="entry name" value="Arm-DNA-bind_5"/>
    <property type="match status" value="1"/>
</dbReference>
<dbReference type="PROSITE" id="PS51898">
    <property type="entry name" value="TYR_RECOMBINASE"/>
    <property type="match status" value="1"/>
</dbReference>
<reference evidence="6 7" key="1">
    <citation type="submission" date="2019-10" db="EMBL/GenBank/DDBJ databases">
        <title>Rudanella paleaurantiibacter sp. nov., isolated from sludge.</title>
        <authorList>
            <person name="Xu S.Q."/>
        </authorList>
    </citation>
    <scope>NUCLEOTIDE SEQUENCE [LARGE SCALE GENOMIC DNA]</scope>
    <source>
        <strain evidence="6 7">HX-22-17</strain>
    </source>
</reference>
<dbReference type="Gene3D" id="1.10.150.130">
    <property type="match status" value="1"/>
</dbReference>
<dbReference type="AlphaFoldDB" id="A0A7J5U2L2"/>
<dbReference type="EMBL" id="WELI01000002">
    <property type="protein sequence ID" value="KAB7731926.1"/>
    <property type="molecule type" value="Genomic_DNA"/>
</dbReference>
<sequence length="457" mass="52771">MAHTTEAKEARATVRIVYRQSDVQKDGTCPFFVCITKQRKRKYVATGLTLHPDYWDGDKERIKPVKGTTVEKRLLADKLKKVEKALQDIREKYEKAAESLVDADELHDAKAVASKAIEGRKQSRRYTVLEYLSEQIETMQRIGKVGYCGVYRDLKNQLTEFVKTEYNKTDFRFDEITVKFCNGFEMFFRERGNTETSLSVRFRTLRTLYNRAIAEGVAKAENYPFVRNVAEKHKFSVGKFDTKTRKRAITRDEVRRIEAYQPTGTATGPYANLKNYYRVERMQRAKDVFLFSFYVGGINFVDLAQLRWHDLVTDADGNQRINYTRQKTGGKFSMKLTAPALAIIESFRALTHHSHNCYIFSILDKDIHQKPNQIKYRLTKILGQVNSDLKRLGEELGIATKLTTYVARHSFASSLRRANVADNQIGQLLGHQDFKQTAVYLDEFDRQTLDAALDVLI</sequence>
<dbReference type="InterPro" id="IPR011010">
    <property type="entry name" value="DNA_brk_join_enz"/>
</dbReference>
<accession>A0A7J5U2L2</accession>
<dbReference type="GO" id="GO:0015074">
    <property type="term" value="P:DNA integration"/>
    <property type="evidence" value="ECO:0007669"/>
    <property type="project" value="InterPro"/>
</dbReference>
<dbReference type="InterPro" id="IPR010998">
    <property type="entry name" value="Integrase_recombinase_N"/>
</dbReference>
<comment type="similarity">
    <text evidence="1">Belongs to the 'phage' integrase family.</text>
</comment>
<dbReference type="InterPro" id="IPR035386">
    <property type="entry name" value="Arm-DNA-bind_5"/>
</dbReference>
<proteinExistence type="inferred from homology"/>
<protein>
    <submittedName>
        <fullName evidence="6">Tyrosine-type recombinase/integrase</fullName>
    </submittedName>
</protein>
<dbReference type="InterPro" id="IPR002104">
    <property type="entry name" value="Integrase_catalytic"/>
</dbReference>
<keyword evidence="7" id="KW-1185">Reference proteome</keyword>
<dbReference type="PANTHER" id="PTHR30349:SF64">
    <property type="entry name" value="PROPHAGE INTEGRASE INTD-RELATED"/>
    <property type="match status" value="1"/>
</dbReference>